<evidence type="ECO:0000313" key="3">
    <source>
        <dbReference type="Proteomes" id="UP000094526"/>
    </source>
</evidence>
<organism evidence="2 3">
    <name type="scientific">Cladophialophora carrionii</name>
    <dbReference type="NCBI Taxonomy" id="86049"/>
    <lineage>
        <taxon>Eukaryota</taxon>
        <taxon>Fungi</taxon>
        <taxon>Dikarya</taxon>
        <taxon>Ascomycota</taxon>
        <taxon>Pezizomycotina</taxon>
        <taxon>Eurotiomycetes</taxon>
        <taxon>Chaetothyriomycetidae</taxon>
        <taxon>Chaetothyriales</taxon>
        <taxon>Herpotrichiellaceae</taxon>
        <taxon>Cladophialophora</taxon>
    </lineage>
</organism>
<dbReference type="Proteomes" id="UP000094526">
    <property type="component" value="Unassembled WGS sequence"/>
</dbReference>
<feature type="compositionally biased region" description="Polar residues" evidence="1">
    <location>
        <begin position="191"/>
        <end position="215"/>
    </location>
</feature>
<gene>
    <name evidence="2" type="ORF">CLCR_02546</name>
</gene>
<dbReference type="AlphaFoldDB" id="A0A1C1CF22"/>
<reference evidence="3" key="1">
    <citation type="submission" date="2015-07" db="EMBL/GenBank/DDBJ databases">
        <authorList>
            <person name="Teixeira M.M."/>
            <person name="Souza R.C."/>
            <person name="Almeida L.G."/>
            <person name="Vicente V.A."/>
            <person name="de Hoog S."/>
            <person name="Bocca A.L."/>
            <person name="de Almeida S.R."/>
            <person name="Vasconcelos A.T."/>
            <person name="Felipe M.S."/>
        </authorList>
    </citation>
    <scope>NUCLEOTIDE SEQUENCE [LARGE SCALE GENOMIC DNA]</scope>
    <source>
        <strain evidence="3">KSF</strain>
    </source>
</reference>
<accession>A0A1C1CF22</accession>
<dbReference type="VEuPathDB" id="FungiDB:CLCR_02546"/>
<dbReference type="STRING" id="86049.A0A1C1CF22"/>
<evidence type="ECO:0000256" key="1">
    <source>
        <dbReference type="SAM" id="MobiDB-lite"/>
    </source>
</evidence>
<keyword evidence="3" id="KW-1185">Reference proteome</keyword>
<evidence type="ECO:0000313" key="2">
    <source>
        <dbReference type="EMBL" id="OCT47114.1"/>
    </source>
</evidence>
<comment type="caution">
    <text evidence="2">The sequence shown here is derived from an EMBL/GenBank/DDBJ whole genome shotgun (WGS) entry which is preliminary data.</text>
</comment>
<name>A0A1C1CF22_9EURO</name>
<dbReference type="OrthoDB" id="5404564at2759"/>
<protein>
    <submittedName>
        <fullName evidence="2">Uncharacterized protein</fullName>
    </submittedName>
</protein>
<proteinExistence type="predicted"/>
<dbReference type="VEuPathDB" id="FungiDB:G647_02313"/>
<feature type="region of interest" description="Disordered" evidence="1">
    <location>
        <begin position="178"/>
        <end position="215"/>
    </location>
</feature>
<sequence length="301" mass="33672">MAVNGVGDVIALVQITAQAAKTLHEAKHAPDEIKRFIHETDRYQSCVESAAGRLRRHGALLKSHNDVKRNIQGVLEQCADTTLKLRKIATKYQQVVRKRGAATGNEAAWQLWVEAFKTVYHSIEWTTKAEMIDKLRGELSRNVQMLTWLEGGLVSDRMDQLLLEMGKIQDILTSAISSPSRTPMTSPFGASPTSPSAILCPSSQPTPAGPEPNSQTQAMAPLILTDPMLDVNDDWHFNHTIDSQLTFPKNFSFPGTTPGDEYRHVKLASSQEQQQFVQQITAHKVFSEMYVRLSGKWYRET</sequence>
<dbReference type="EMBL" id="LGRB01000014">
    <property type="protein sequence ID" value="OCT47114.1"/>
    <property type="molecule type" value="Genomic_DNA"/>
</dbReference>